<dbReference type="InterPro" id="IPR005119">
    <property type="entry name" value="LysR_subst-bd"/>
</dbReference>
<keyword evidence="7" id="KW-1185">Reference proteome</keyword>
<evidence type="ECO:0000256" key="4">
    <source>
        <dbReference type="ARBA" id="ARBA00023163"/>
    </source>
</evidence>
<evidence type="ECO:0000256" key="3">
    <source>
        <dbReference type="ARBA" id="ARBA00023125"/>
    </source>
</evidence>
<evidence type="ECO:0000259" key="5">
    <source>
        <dbReference type="PROSITE" id="PS50931"/>
    </source>
</evidence>
<dbReference type="EMBL" id="CP080096">
    <property type="protein sequence ID" value="QYD72850.1"/>
    <property type="molecule type" value="Genomic_DNA"/>
</dbReference>
<organism evidence="6 7">
    <name type="scientific">Paraburkholderia edwinii</name>
    <dbReference type="NCBI Taxonomy" id="2861782"/>
    <lineage>
        <taxon>Bacteria</taxon>
        <taxon>Pseudomonadati</taxon>
        <taxon>Pseudomonadota</taxon>
        <taxon>Betaproteobacteria</taxon>
        <taxon>Burkholderiales</taxon>
        <taxon>Burkholderiaceae</taxon>
        <taxon>Paraburkholderia</taxon>
    </lineage>
</organism>
<feature type="domain" description="HTH lysR-type" evidence="5">
    <location>
        <begin position="1"/>
        <end position="58"/>
    </location>
</feature>
<accession>A0ABX8V173</accession>
<keyword evidence="3" id="KW-0238">DNA-binding</keyword>
<protein>
    <submittedName>
        <fullName evidence="6">LysR family transcriptional regulator</fullName>
    </submittedName>
</protein>
<dbReference type="PANTHER" id="PTHR30419">
    <property type="entry name" value="HTH-TYPE TRANSCRIPTIONAL REGULATOR YBHD"/>
    <property type="match status" value="1"/>
</dbReference>
<gene>
    <name evidence="6" type="ORF">KZJ38_24490</name>
</gene>
<dbReference type="InterPro" id="IPR036388">
    <property type="entry name" value="WH-like_DNA-bd_sf"/>
</dbReference>
<sequence>MNSDDLELFARVARTGSISRAAMELGANQSTVSRRIGMLETELGVRLFRRSGRGVWLTEHGEQLLGYATALERTLHEARDAMRSTVGLGPASLCIAAQPTIARIMFGSLGHTLKARYPNTRVRFIEGLASHILGWLADGEVDLAIMYVPEYPGSTQFDLLMSEQVCLVTPPDFAQPEGPVDVHILAKVPLILPSTHHGLRVMVETVAAKHGFTPDIALECDGSISITKRLVLANCGCTVLPSASVTEEVAAKRLKCYPLQNPVIKRDVALAWPQNRVMPEGLWDVAHLIRAQAAELVNSGAWPGTTLNEGAGARDARRTQAG</sequence>
<proteinExistence type="inferred from homology"/>
<dbReference type="SUPFAM" id="SSF46785">
    <property type="entry name" value="Winged helix' DNA-binding domain"/>
    <property type="match status" value="1"/>
</dbReference>
<reference evidence="6 7" key="1">
    <citation type="submission" date="2021-07" db="EMBL/GenBank/DDBJ databases">
        <title>Paraburkholderia edwinii protects Aspergillus sp. from phenazines by acting as a toxin sponge.</title>
        <authorList>
            <person name="Dahlstrom K.M."/>
            <person name="Newman D.K."/>
        </authorList>
    </citation>
    <scope>NUCLEOTIDE SEQUENCE [LARGE SCALE GENOMIC DNA]</scope>
    <source>
        <strain evidence="6 7">Pe01</strain>
    </source>
</reference>
<dbReference type="Gene3D" id="3.40.190.290">
    <property type="match status" value="1"/>
</dbReference>
<dbReference type="Gene3D" id="1.10.10.10">
    <property type="entry name" value="Winged helix-like DNA-binding domain superfamily/Winged helix DNA-binding domain"/>
    <property type="match status" value="1"/>
</dbReference>
<dbReference type="SUPFAM" id="SSF53850">
    <property type="entry name" value="Periplasmic binding protein-like II"/>
    <property type="match status" value="1"/>
</dbReference>
<evidence type="ECO:0000313" key="7">
    <source>
        <dbReference type="Proteomes" id="UP000826462"/>
    </source>
</evidence>
<keyword evidence="4" id="KW-0804">Transcription</keyword>
<dbReference type="Proteomes" id="UP000826462">
    <property type="component" value="Chromosome 2"/>
</dbReference>
<name>A0ABX8V173_9BURK</name>
<keyword evidence="2" id="KW-0805">Transcription regulation</keyword>
<dbReference type="RefSeq" id="WP_219802284.1">
    <property type="nucleotide sequence ID" value="NZ_CP080096.1"/>
</dbReference>
<evidence type="ECO:0000256" key="2">
    <source>
        <dbReference type="ARBA" id="ARBA00023015"/>
    </source>
</evidence>
<dbReference type="InterPro" id="IPR050950">
    <property type="entry name" value="HTH-type_LysR_regulators"/>
</dbReference>
<dbReference type="InterPro" id="IPR036390">
    <property type="entry name" value="WH_DNA-bd_sf"/>
</dbReference>
<dbReference type="PROSITE" id="PS50931">
    <property type="entry name" value="HTH_LYSR"/>
    <property type="match status" value="1"/>
</dbReference>
<dbReference type="PANTHER" id="PTHR30419:SF8">
    <property type="entry name" value="NITROGEN ASSIMILATION TRANSCRIPTIONAL ACTIVATOR-RELATED"/>
    <property type="match status" value="1"/>
</dbReference>
<dbReference type="InterPro" id="IPR000847">
    <property type="entry name" value="LysR_HTH_N"/>
</dbReference>
<dbReference type="Pfam" id="PF00126">
    <property type="entry name" value="HTH_1"/>
    <property type="match status" value="1"/>
</dbReference>
<comment type="similarity">
    <text evidence="1">Belongs to the LysR transcriptional regulatory family.</text>
</comment>
<dbReference type="PRINTS" id="PR00039">
    <property type="entry name" value="HTHLYSR"/>
</dbReference>
<dbReference type="Pfam" id="PF03466">
    <property type="entry name" value="LysR_substrate"/>
    <property type="match status" value="1"/>
</dbReference>
<evidence type="ECO:0000256" key="1">
    <source>
        <dbReference type="ARBA" id="ARBA00009437"/>
    </source>
</evidence>
<evidence type="ECO:0000313" key="6">
    <source>
        <dbReference type="EMBL" id="QYD72850.1"/>
    </source>
</evidence>